<dbReference type="AlphaFoldDB" id="A0A8W8LZZ4"/>
<feature type="chain" id="PRO_5042431724" description="Chitin-binding type-2 domain-containing protein" evidence="1">
    <location>
        <begin position="22"/>
        <end position="162"/>
    </location>
</feature>
<reference evidence="3" key="1">
    <citation type="submission" date="2022-08" db="UniProtKB">
        <authorList>
            <consortium name="EnsemblMetazoa"/>
        </authorList>
    </citation>
    <scope>IDENTIFICATION</scope>
    <source>
        <strain evidence="3">05x7-T-G4-1.051#20</strain>
    </source>
</reference>
<dbReference type="SUPFAM" id="SSF57625">
    <property type="entry name" value="Invertebrate chitin-binding proteins"/>
    <property type="match status" value="1"/>
</dbReference>
<proteinExistence type="predicted"/>
<dbReference type="EnsemblMetazoa" id="G30645.1">
    <property type="protein sequence ID" value="G30645.1:cds"/>
    <property type="gene ID" value="G30645"/>
</dbReference>
<feature type="signal peptide" evidence="1">
    <location>
        <begin position="1"/>
        <end position="21"/>
    </location>
</feature>
<dbReference type="GO" id="GO:0008061">
    <property type="term" value="F:chitin binding"/>
    <property type="evidence" value="ECO:0007669"/>
    <property type="project" value="InterPro"/>
</dbReference>
<protein>
    <recommendedName>
        <fullName evidence="2">Chitin-binding type-2 domain-containing protein</fullName>
    </recommendedName>
</protein>
<evidence type="ECO:0000313" key="3">
    <source>
        <dbReference type="EnsemblMetazoa" id="G30645.1:cds"/>
    </source>
</evidence>
<accession>A0A8W8LZZ4</accession>
<evidence type="ECO:0000256" key="1">
    <source>
        <dbReference type="SAM" id="SignalP"/>
    </source>
</evidence>
<dbReference type="EnsemblMetazoa" id="G30645.4">
    <property type="protein sequence ID" value="G30645.4:cds"/>
    <property type="gene ID" value="G30645"/>
</dbReference>
<dbReference type="Proteomes" id="UP000005408">
    <property type="component" value="Unassembled WGS sequence"/>
</dbReference>
<keyword evidence="4" id="KW-1185">Reference proteome</keyword>
<dbReference type="InterPro" id="IPR036508">
    <property type="entry name" value="Chitin-bd_dom_sf"/>
</dbReference>
<organism evidence="3 4">
    <name type="scientific">Magallana gigas</name>
    <name type="common">Pacific oyster</name>
    <name type="synonym">Crassostrea gigas</name>
    <dbReference type="NCBI Taxonomy" id="29159"/>
    <lineage>
        <taxon>Eukaryota</taxon>
        <taxon>Metazoa</taxon>
        <taxon>Spiralia</taxon>
        <taxon>Lophotrochozoa</taxon>
        <taxon>Mollusca</taxon>
        <taxon>Bivalvia</taxon>
        <taxon>Autobranchia</taxon>
        <taxon>Pteriomorphia</taxon>
        <taxon>Ostreida</taxon>
        <taxon>Ostreoidea</taxon>
        <taxon>Ostreidae</taxon>
        <taxon>Magallana</taxon>
    </lineage>
</organism>
<dbReference type="EnsemblMetazoa" id="G30645.6">
    <property type="protein sequence ID" value="G30645.6:cds"/>
    <property type="gene ID" value="G30645"/>
</dbReference>
<feature type="domain" description="Chitin-binding type-2" evidence="2">
    <location>
        <begin position="30"/>
        <end position="94"/>
    </location>
</feature>
<keyword evidence="1" id="KW-0732">Signal</keyword>
<name>A0A8W8LZZ4_MAGGI</name>
<sequence>MAVFDFRFTCVLLFCLGDCIAFGISSISVDKICEGNPTLTLPHDDECQLYYDCSALDPPSFSPNTKYVRECKYPQLFSTKSLKCEDFYSVVCGSRTEFKQKCDYRAEQCNGPNCINCLMENPSCEGYGDGENHHSSKPGSPWRMECYKGRLIGTFLADLNQD</sequence>
<dbReference type="GO" id="GO:0005576">
    <property type="term" value="C:extracellular region"/>
    <property type="evidence" value="ECO:0007669"/>
    <property type="project" value="InterPro"/>
</dbReference>
<evidence type="ECO:0000313" key="4">
    <source>
        <dbReference type="Proteomes" id="UP000005408"/>
    </source>
</evidence>
<dbReference type="InterPro" id="IPR002557">
    <property type="entry name" value="Chitin-bd_dom"/>
</dbReference>
<dbReference type="PROSITE" id="PS50940">
    <property type="entry name" value="CHIT_BIND_II"/>
    <property type="match status" value="1"/>
</dbReference>
<evidence type="ECO:0000259" key="2">
    <source>
        <dbReference type="PROSITE" id="PS50940"/>
    </source>
</evidence>